<evidence type="ECO:0000256" key="1">
    <source>
        <dbReference type="ARBA" id="ARBA00022485"/>
    </source>
</evidence>
<keyword evidence="5" id="KW-0411">Iron-sulfur</keyword>
<evidence type="ECO:0000259" key="6">
    <source>
        <dbReference type="Pfam" id="PF02754"/>
    </source>
</evidence>
<reference evidence="8" key="1">
    <citation type="journal article" date="2019" name="Int. J. Syst. Evol. Microbiol.">
        <title>The Global Catalogue of Microorganisms (GCM) 10K type strain sequencing project: providing services to taxonomists for standard genome sequencing and annotation.</title>
        <authorList>
            <consortium name="The Broad Institute Genomics Platform"/>
            <consortium name="The Broad Institute Genome Sequencing Center for Infectious Disease"/>
            <person name="Wu L."/>
            <person name="Ma J."/>
        </authorList>
    </citation>
    <scope>NUCLEOTIDE SEQUENCE [LARGE SCALE GENOMIC DNA]</scope>
    <source>
        <strain evidence="8">CGMCC 1.12966</strain>
    </source>
</reference>
<evidence type="ECO:0000256" key="5">
    <source>
        <dbReference type="ARBA" id="ARBA00023014"/>
    </source>
</evidence>
<evidence type="ECO:0000256" key="4">
    <source>
        <dbReference type="ARBA" id="ARBA00023004"/>
    </source>
</evidence>
<name>A0ABQ3HZ10_9SPHI</name>
<dbReference type="EMBL" id="BNAF01000016">
    <property type="protein sequence ID" value="GHE47809.1"/>
    <property type="molecule type" value="Genomic_DNA"/>
</dbReference>
<evidence type="ECO:0000313" key="8">
    <source>
        <dbReference type="Proteomes" id="UP000620550"/>
    </source>
</evidence>
<keyword evidence="2" id="KW-0479">Metal-binding</keyword>
<organism evidence="7 8">
    <name type="scientific">Sphingobacterium griseoflavum</name>
    <dbReference type="NCBI Taxonomy" id="1474952"/>
    <lineage>
        <taxon>Bacteria</taxon>
        <taxon>Pseudomonadati</taxon>
        <taxon>Bacteroidota</taxon>
        <taxon>Sphingobacteriia</taxon>
        <taxon>Sphingobacteriales</taxon>
        <taxon>Sphingobacteriaceae</taxon>
        <taxon>Sphingobacterium</taxon>
    </lineage>
</organism>
<sequence>MPMETNFHIPTAAEMLANGDSPDLLFWVGCAGSFDERAQRITKDICKILHHVGIKYAILGTEESCTGDPAKRAGNEFLFQMQAMMNIQILDGYAIKKIVTACPHCFNTLKNEYPSLGGHYEVIHHTQLIQSLIDEGKLRPADGHDFKGKRITYHDPCYLGRANEVYEAPRKVLETLDADLVELKRCKSNGLCCGAGGAQMFKEPEPGKKDVNTERLEDVLDSKATIVAAACPFCMTMLRDGVKMKEKEQEIEVLDVAEITVRANGL</sequence>
<evidence type="ECO:0000313" key="7">
    <source>
        <dbReference type="EMBL" id="GHE47809.1"/>
    </source>
</evidence>
<keyword evidence="4" id="KW-0408">Iron</keyword>
<dbReference type="Proteomes" id="UP000620550">
    <property type="component" value="Unassembled WGS sequence"/>
</dbReference>
<feature type="domain" description="Cysteine-rich" evidence="6">
    <location>
        <begin position="151"/>
        <end position="239"/>
    </location>
</feature>
<dbReference type="PANTHER" id="PTHR43255:SF1">
    <property type="entry name" value="IRON-SULFUR-BINDING OXIDOREDUCTASE FADF-RELATED"/>
    <property type="match status" value="1"/>
</dbReference>
<evidence type="ECO:0000256" key="2">
    <source>
        <dbReference type="ARBA" id="ARBA00022723"/>
    </source>
</evidence>
<comment type="caution">
    <text evidence="7">The sequence shown here is derived from an EMBL/GenBank/DDBJ whole genome shotgun (WGS) entry which is preliminary data.</text>
</comment>
<dbReference type="PANTHER" id="PTHR43255">
    <property type="entry name" value="IRON-SULFUR-BINDING OXIDOREDUCTASE FADF-RELATED-RELATED"/>
    <property type="match status" value="1"/>
</dbReference>
<gene>
    <name evidence="7" type="ORF">GCM10017764_33770</name>
</gene>
<dbReference type="InterPro" id="IPR004017">
    <property type="entry name" value="Cys_rich_dom"/>
</dbReference>
<proteinExistence type="predicted"/>
<protein>
    <submittedName>
        <fullName evidence="7">Fe-S oxidoreductase</fullName>
    </submittedName>
</protein>
<dbReference type="InterPro" id="IPR051460">
    <property type="entry name" value="HdrC_iron-sulfur_subunit"/>
</dbReference>
<feature type="domain" description="Cysteine-rich" evidence="6">
    <location>
        <begin position="25"/>
        <end position="110"/>
    </location>
</feature>
<evidence type="ECO:0000256" key="3">
    <source>
        <dbReference type="ARBA" id="ARBA00023002"/>
    </source>
</evidence>
<keyword evidence="1" id="KW-0004">4Fe-4S</keyword>
<dbReference type="Pfam" id="PF02754">
    <property type="entry name" value="CCG"/>
    <property type="match status" value="2"/>
</dbReference>
<keyword evidence="3" id="KW-0560">Oxidoreductase</keyword>
<accession>A0ABQ3HZ10</accession>
<keyword evidence="8" id="KW-1185">Reference proteome</keyword>